<reference evidence="1" key="3">
    <citation type="submission" date="2025-09" db="UniProtKB">
        <authorList>
            <consortium name="Ensembl"/>
        </authorList>
    </citation>
    <scope>IDENTIFICATION</scope>
</reference>
<dbReference type="Gene3D" id="3.30.930.10">
    <property type="entry name" value="Bira Bifunctional Protein, Domain 2"/>
    <property type="match status" value="2"/>
</dbReference>
<name>A0A8K9XSU2_ONCMY</name>
<keyword evidence="2" id="KW-1185">Reference proteome</keyword>
<reference evidence="1" key="1">
    <citation type="submission" date="2020-07" db="EMBL/GenBank/DDBJ databases">
        <title>A long reads based de novo assembly of the rainbow trout Arlee double haploid line genome.</title>
        <authorList>
            <person name="Gao G."/>
            <person name="Palti Y."/>
        </authorList>
    </citation>
    <scope>NUCLEOTIDE SEQUENCE [LARGE SCALE GENOMIC DNA]</scope>
</reference>
<organism evidence="1 2">
    <name type="scientific">Oncorhynchus mykiss</name>
    <name type="common">Rainbow trout</name>
    <name type="synonym">Salmo gairdneri</name>
    <dbReference type="NCBI Taxonomy" id="8022"/>
    <lineage>
        <taxon>Eukaryota</taxon>
        <taxon>Metazoa</taxon>
        <taxon>Chordata</taxon>
        <taxon>Craniata</taxon>
        <taxon>Vertebrata</taxon>
        <taxon>Euteleostomi</taxon>
        <taxon>Actinopterygii</taxon>
        <taxon>Neopterygii</taxon>
        <taxon>Teleostei</taxon>
        <taxon>Protacanthopterygii</taxon>
        <taxon>Salmoniformes</taxon>
        <taxon>Salmonidae</taxon>
        <taxon>Salmoninae</taxon>
        <taxon>Oncorhynchus</taxon>
    </lineage>
</organism>
<dbReference type="SUPFAM" id="SSF55681">
    <property type="entry name" value="Class II aaRS and biotin synthetases"/>
    <property type="match status" value="1"/>
</dbReference>
<protein>
    <recommendedName>
        <fullName evidence="3">Phenylalanine--tRNA ligase</fullName>
    </recommendedName>
</protein>
<dbReference type="GeneTree" id="ENSGT00940000158071"/>
<dbReference type="InterPro" id="IPR045864">
    <property type="entry name" value="aa-tRNA-synth_II/BPL/LPL"/>
</dbReference>
<evidence type="ECO:0008006" key="3">
    <source>
        <dbReference type="Google" id="ProtNLM"/>
    </source>
</evidence>
<sequence length="173" mass="19812">PLWLIIEQIKGNPLYSVHDNLVTTEQNFDSLLIRADHSRRKRGVSYYLNRGTMLHAHISAHQREDEIDASHYPVFHQMLGVRLFSNHQVTACQGFERRGPVSLRERGEPDPSEAGDLKQTLDRMVRHLFGEGKQRFKFMDAHVPTILIPHGSQHNSPCSVHLPRFCSNTSSLP</sequence>
<reference evidence="1" key="2">
    <citation type="submission" date="2025-08" db="UniProtKB">
        <authorList>
            <consortium name="Ensembl"/>
        </authorList>
    </citation>
    <scope>IDENTIFICATION</scope>
</reference>
<dbReference type="Ensembl" id="ENSOMYT00000122464.1">
    <property type="protein sequence ID" value="ENSOMYP00000136904.1"/>
    <property type="gene ID" value="ENSOMYG00000028733.2"/>
</dbReference>
<dbReference type="AlphaFoldDB" id="A0A8K9XSU2"/>
<dbReference type="Proteomes" id="UP000694395">
    <property type="component" value="Chromosome 15"/>
</dbReference>
<accession>A0A8K9XSU2</accession>
<proteinExistence type="predicted"/>
<evidence type="ECO:0000313" key="2">
    <source>
        <dbReference type="Proteomes" id="UP000694395"/>
    </source>
</evidence>
<evidence type="ECO:0000313" key="1">
    <source>
        <dbReference type="Ensembl" id="ENSOMYP00000136904.1"/>
    </source>
</evidence>